<feature type="transmembrane region" description="Helical" evidence="9">
    <location>
        <begin position="12"/>
        <end position="29"/>
    </location>
</feature>
<evidence type="ECO:0000256" key="4">
    <source>
        <dbReference type="ARBA" id="ARBA00022475"/>
    </source>
</evidence>
<evidence type="ECO:0000256" key="5">
    <source>
        <dbReference type="ARBA" id="ARBA00022692"/>
    </source>
</evidence>
<feature type="transmembrane region" description="Helical" evidence="9">
    <location>
        <begin position="35"/>
        <end position="50"/>
    </location>
</feature>
<keyword evidence="3" id="KW-0813">Transport</keyword>
<feature type="region of interest" description="Disordered" evidence="8">
    <location>
        <begin position="355"/>
        <end position="396"/>
    </location>
</feature>
<keyword evidence="7 9" id="KW-0472">Membrane</keyword>
<feature type="transmembrane region" description="Helical" evidence="9">
    <location>
        <begin position="226"/>
        <end position="244"/>
    </location>
</feature>
<gene>
    <name evidence="10" type="primary">ydiK</name>
    <name evidence="10" type="ORF">EJN92_20215</name>
</gene>
<evidence type="ECO:0000256" key="9">
    <source>
        <dbReference type="SAM" id="Phobius"/>
    </source>
</evidence>
<dbReference type="Pfam" id="PF01594">
    <property type="entry name" value="AI-2E_transport"/>
    <property type="match status" value="1"/>
</dbReference>
<dbReference type="PANTHER" id="PTHR21716:SF67">
    <property type="entry name" value="TRANSPORT PROTEIN YDIK-RELATED"/>
    <property type="match status" value="1"/>
</dbReference>
<dbReference type="RefSeq" id="WP_126129480.1">
    <property type="nucleotide sequence ID" value="NZ_CP034464.1"/>
</dbReference>
<evidence type="ECO:0000313" key="11">
    <source>
        <dbReference type="Proteomes" id="UP000275663"/>
    </source>
</evidence>
<feature type="transmembrane region" description="Helical" evidence="9">
    <location>
        <begin position="160"/>
        <end position="179"/>
    </location>
</feature>
<evidence type="ECO:0000256" key="1">
    <source>
        <dbReference type="ARBA" id="ARBA00004651"/>
    </source>
</evidence>
<feature type="compositionally biased region" description="Low complexity" evidence="8">
    <location>
        <begin position="356"/>
        <end position="396"/>
    </location>
</feature>
<keyword evidence="6 9" id="KW-1133">Transmembrane helix</keyword>
<keyword evidence="4" id="KW-1003">Cell membrane</keyword>
<keyword evidence="11" id="KW-1185">Reference proteome</keyword>
<protein>
    <submittedName>
        <fullName evidence="10">AI-2E family transporter YdiK</fullName>
    </submittedName>
</protein>
<feature type="transmembrane region" description="Helical" evidence="9">
    <location>
        <begin position="200"/>
        <end position="220"/>
    </location>
</feature>
<feature type="transmembrane region" description="Helical" evidence="9">
    <location>
        <begin position="277"/>
        <end position="295"/>
    </location>
</feature>
<feature type="transmembrane region" description="Helical" evidence="9">
    <location>
        <begin position="307"/>
        <end position="340"/>
    </location>
</feature>
<keyword evidence="5 9" id="KW-0812">Transmembrane</keyword>
<dbReference type="Proteomes" id="UP000275663">
    <property type="component" value="Chromosome"/>
</dbReference>
<dbReference type="GO" id="GO:0005886">
    <property type="term" value="C:plasma membrane"/>
    <property type="evidence" value="ECO:0007669"/>
    <property type="project" value="UniProtKB-SubCell"/>
</dbReference>
<dbReference type="OrthoDB" id="106838at2"/>
<reference evidence="10 11" key="1">
    <citation type="journal article" date="2011" name="Int. J. Syst. Evol. Microbiol.">
        <title>Description of Undibacterium oligocarboniphilum sp. nov., isolated from purified water, and Undibacterium pigrum strain CCUG 49012 as the type strain of Undibacterium parvum sp. nov., and emended descriptions of the genus Undibacterium and the species Undibacterium pigrum.</title>
        <authorList>
            <person name="Eder W."/>
            <person name="Wanner G."/>
            <person name="Ludwig W."/>
            <person name="Busse H.J."/>
            <person name="Ziemke-Kageler F."/>
            <person name="Lang E."/>
        </authorList>
    </citation>
    <scope>NUCLEOTIDE SEQUENCE [LARGE SCALE GENOMIC DNA]</scope>
    <source>
        <strain evidence="10 11">DSM 23061</strain>
    </source>
</reference>
<name>A0A3S5HM66_9BURK</name>
<evidence type="ECO:0000256" key="3">
    <source>
        <dbReference type="ARBA" id="ARBA00022448"/>
    </source>
</evidence>
<evidence type="ECO:0000256" key="6">
    <source>
        <dbReference type="ARBA" id="ARBA00022989"/>
    </source>
</evidence>
<dbReference type="KEGG" id="upv:EJN92_20215"/>
<dbReference type="InterPro" id="IPR002549">
    <property type="entry name" value="AI-2E-like"/>
</dbReference>
<sequence>MIKKQGDLTRTILAILCILLLIAGSLWVLRPFLGSLIWAIMLVVATWPMLQSLERKLAGKRVLAVLVMTVGMLLLLVIPLWLAISTIAAHAEGIVSLAKKFAESGLPQPPAWVHTLPLIGEKFAGIWEQLADDGTQGLVSKAQPYAAQAGSWVLSQVGSVGGLLLQFILVVMMSAILYSTGEAAADSVRRFGYRLAGERGLSSILLAGGAIRGVALGVGVTAIVQTVLGGIGLAIAGVPFASLLSALMLMFCIAQIGPALVLFPAVGWMFWTGNTGWAIFLLVWSLIVTTLDNFLRPMLIRKGADLPLLLIFAGVIGGMLGFGLIGLFIGPVVLAVTYTLLDAWMDDDLTLAHATSPGSSPESSLVSAPEPVSEVTPATIPELIPAPAPAAISDKP</sequence>
<dbReference type="AlphaFoldDB" id="A0A3S5HM66"/>
<dbReference type="NCBIfam" id="NF008216">
    <property type="entry name" value="PRK10983.1"/>
    <property type="match status" value="1"/>
</dbReference>
<evidence type="ECO:0000256" key="8">
    <source>
        <dbReference type="SAM" id="MobiDB-lite"/>
    </source>
</evidence>
<feature type="transmembrane region" description="Helical" evidence="9">
    <location>
        <begin position="62"/>
        <end position="84"/>
    </location>
</feature>
<evidence type="ECO:0000256" key="2">
    <source>
        <dbReference type="ARBA" id="ARBA00009773"/>
    </source>
</evidence>
<accession>A0A3S5HM66</accession>
<evidence type="ECO:0000313" key="10">
    <source>
        <dbReference type="EMBL" id="AZP14119.1"/>
    </source>
</evidence>
<dbReference type="EMBL" id="CP034464">
    <property type="protein sequence ID" value="AZP14119.1"/>
    <property type="molecule type" value="Genomic_DNA"/>
</dbReference>
<organism evidence="10 11">
    <name type="scientific">Undibacterium parvum</name>
    <dbReference type="NCBI Taxonomy" id="401471"/>
    <lineage>
        <taxon>Bacteria</taxon>
        <taxon>Pseudomonadati</taxon>
        <taxon>Pseudomonadota</taxon>
        <taxon>Betaproteobacteria</taxon>
        <taxon>Burkholderiales</taxon>
        <taxon>Oxalobacteraceae</taxon>
        <taxon>Undibacterium</taxon>
    </lineage>
</organism>
<comment type="similarity">
    <text evidence="2">Belongs to the autoinducer-2 exporter (AI-2E) (TC 2.A.86) family.</text>
</comment>
<dbReference type="PANTHER" id="PTHR21716">
    <property type="entry name" value="TRANSMEMBRANE PROTEIN"/>
    <property type="match status" value="1"/>
</dbReference>
<comment type="subcellular location">
    <subcellularLocation>
        <location evidence="1">Cell membrane</location>
        <topology evidence="1">Multi-pass membrane protein</topology>
    </subcellularLocation>
</comment>
<proteinExistence type="inferred from homology"/>
<evidence type="ECO:0000256" key="7">
    <source>
        <dbReference type="ARBA" id="ARBA00023136"/>
    </source>
</evidence>